<protein>
    <submittedName>
        <fullName evidence="2">Uncharacterized protein</fullName>
    </submittedName>
</protein>
<keyword evidence="1" id="KW-0472">Membrane</keyword>
<proteinExistence type="predicted"/>
<dbReference type="AlphaFoldDB" id="A0A4Q0AHG1"/>
<name>A0A4Q0AHG1_9BACT</name>
<evidence type="ECO:0000313" key="3">
    <source>
        <dbReference type="Proteomes" id="UP000289257"/>
    </source>
</evidence>
<keyword evidence="3" id="KW-1185">Reference proteome</keyword>
<evidence type="ECO:0000256" key="1">
    <source>
        <dbReference type="SAM" id="Phobius"/>
    </source>
</evidence>
<dbReference type="Proteomes" id="UP000289257">
    <property type="component" value="Unassembled WGS sequence"/>
</dbReference>
<reference evidence="2" key="1">
    <citation type="submission" date="2019-01" db="EMBL/GenBank/DDBJ databases">
        <title>Genomic signatures and co-occurrence patterns of the ultra-small Saccharimodia (Patescibacteria phylum) suggest a symbiotic lifestyle.</title>
        <authorList>
            <person name="Lemos L."/>
            <person name="Medeiros J."/>
            <person name="Andreote F."/>
            <person name="Fernandes G."/>
            <person name="Varani A."/>
            <person name="Oliveira G."/>
            <person name="Pylro V."/>
        </authorList>
    </citation>
    <scope>NUCLEOTIDE SEQUENCE [LARGE SCALE GENOMIC DNA]</scope>
    <source>
        <strain evidence="2">AMD02</strain>
    </source>
</reference>
<organism evidence="2 3">
    <name type="scientific">Candidatus Microsaccharimonas sossegonensis</name>
    <dbReference type="NCBI Taxonomy" id="2506948"/>
    <lineage>
        <taxon>Bacteria</taxon>
        <taxon>Candidatus Saccharimonadota</taxon>
        <taxon>Candidatus Saccharimonadia</taxon>
        <taxon>Candidatus Saccharimonadales</taxon>
        <taxon>Candidatus Saccharimonadaceae</taxon>
        <taxon>Candidatus Microsaccharimonas</taxon>
    </lineage>
</organism>
<keyword evidence="1" id="KW-1133">Transmembrane helix</keyword>
<feature type="transmembrane region" description="Helical" evidence="1">
    <location>
        <begin position="42"/>
        <end position="61"/>
    </location>
</feature>
<evidence type="ECO:0000313" key="2">
    <source>
        <dbReference type="EMBL" id="RWZ78611.1"/>
    </source>
</evidence>
<sequence length="78" mass="8859">MATKKTLKKTIKKASKKPIGLRRWVTAPGLREASTLNDVKNAILLVSLLINAAVFIGWLILRLTTVYDQQVYNFLFVR</sequence>
<gene>
    <name evidence="2" type="ORF">EOT05_02570</name>
</gene>
<accession>A0A4Q0AHG1</accession>
<comment type="caution">
    <text evidence="2">The sequence shown here is derived from an EMBL/GenBank/DDBJ whole genome shotgun (WGS) entry which is preliminary data.</text>
</comment>
<dbReference type="EMBL" id="SCKX01000001">
    <property type="protein sequence ID" value="RWZ78611.1"/>
    <property type="molecule type" value="Genomic_DNA"/>
</dbReference>
<keyword evidence="1" id="KW-0812">Transmembrane</keyword>